<dbReference type="CDD" id="cd21075">
    <property type="entry name" value="DBD_XPA-like"/>
    <property type="match status" value="1"/>
</dbReference>
<protein>
    <submittedName>
        <fullName evidence="2">Uncharacterized protein</fullName>
    </submittedName>
</protein>
<feature type="compositionally biased region" description="Basic residues" evidence="1">
    <location>
        <begin position="193"/>
        <end position="202"/>
    </location>
</feature>
<comment type="caution">
    <text evidence="2">The sequence shown here is derived from an EMBL/GenBank/DDBJ whole genome shotgun (WGS) entry which is preliminary data.</text>
</comment>
<feature type="region of interest" description="Disordered" evidence="1">
    <location>
        <begin position="116"/>
        <end position="203"/>
    </location>
</feature>
<reference evidence="2 3" key="1">
    <citation type="submission" date="2019-02" db="EMBL/GenBank/DDBJ databases">
        <title>Genome sequencing of the rare red list fungi Hericium alpestre (H. flagellum).</title>
        <authorList>
            <person name="Buettner E."/>
            <person name="Kellner H."/>
        </authorList>
    </citation>
    <scope>NUCLEOTIDE SEQUENCE [LARGE SCALE GENOMIC DNA]</scope>
    <source>
        <strain evidence="2 3">DSM 108284</strain>
    </source>
</reference>
<sequence>MPSSSQPSAVGQAPPVTEQQLNADEHQAETEPTVPAETPGVDDAPRSKVATNVSKGKKILRQTKLWNDEASVVVKRRITRKSAMKTPSTSQESELQRAEWLMEGIELVEPTGKKLRSAVVDGTAPPSTQSQGKKMPKTKTEAKYGGERKECQVTTASTDTVPTSQASGSQGTKRRRQTQPHSDDADDTEKKQTPPKKVRKTKATQAYVSLATDPSTWPPSQRLDTTTISKQLTLDCYKVVLPPFMMSSSPHVQLTFLKLKKEELAVLEPVKATRKKNGEEWPMHLYKAVDVELIAWKKHGGPDAFEAMLDAMEEKHEKRKGSRRPFRRPRWKVETAQTMEGPISKERLCLSLKYVSSFSNL</sequence>
<organism evidence="2 3">
    <name type="scientific">Hericium alpestre</name>
    <dbReference type="NCBI Taxonomy" id="135208"/>
    <lineage>
        <taxon>Eukaryota</taxon>
        <taxon>Fungi</taxon>
        <taxon>Dikarya</taxon>
        <taxon>Basidiomycota</taxon>
        <taxon>Agaricomycotina</taxon>
        <taxon>Agaricomycetes</taxon>
        <taxon>Russulales</taxon>
        <taxon>Hericiaceae</taxon>
        <taxon>Hericium</taxon>
    </lineage>
</organism>
<evidence type="ECO:0000256" key="1">
    <source>
        <dbReference type="SAM" id="MobiDB-lite"/>
    </source>
</evidence>
<accession>A0A4Z0A6W6</accession>
<evidence type="ECO:0000313" key="2">
    <source>
        <dbReference type="EMBL" id="TFY82475.1"/>
    </source>
</evidence>
<keyword evidence="3" id="KW-1185">Reference proteome</keyword>
<name>A0A4Z0A6W6_9AGAM</name>
<dbReference type="OrthoDB" id="3058642at2759"/>
<evidence type="ECO:0000313" key="3">
    <source>
        <dbReference type="Proteomes" id="UP000298061"/>
    </source>
</evidence>
<dbReference type="AlphaFoldDB" id="A0A4Z0A6W6"/>
<dbReference type="Proteomes" id="UP000298061">
    <property type="component" value="Unassembled WGS sequence"/>
</dbReference>
<dbReference type="EMBL" id="SFCI01000105">
    <property type="protein sequence ID" value="TFY82475.1"/>
    <property type="molecule type" value="Genomic_DNA"/>
</dbReference>
<feature type="region of interest" description="Disordered" evidence="1">
    <location>
        <begin position="1"/>
        <end position="56"/>
    </location>
</feature>
<feature type="compositionally biased region" description="Polar residues" evidence="1">
    <location>
        <begin position="152"/>
        <end position="171"/>
    </location>
</feature>
<feature type="compositionally biased region" description="Basic and acidic residues" evidence="1">
    <location>
        <begin position="138"/>
        <end position="151"/>
    </location>
</feature>
<proteinExistence type="predicted"/>
<feature type="region of interest" description="Disordered" evidence="1">
    <location>
        <begin position="77"/>
        <end position="97"/>
    </location>
</feature>
<gene>
    <name evidence="2" type="ORF">EWM64_g1537</name>
</gene>